<evidence type="ECO:0000256" key="8">
    <source>
        <dbReference type="ARBA" id="ARBA00022927"/>
    </source>
</evidence>
<evidence type="ECO:0000256" key="2">
    <source>
        <dbReference type="ARBA" id="ARBA00007208"/>
    </source>
</evidence>
<evidence type="ECO:0000256" key="7">
    <source>
        <dbReference type="ARBA" id="ARBA00022692"/>
    </source>
</evidence>
<keyword evidence="4" id="KW-0813">Transport</keyword>
<gene>
    <name evidence="11" type="ORF">HGR_13799</name>
</gene>
<dbReference type="Proteomes" id="UP000016368">
    <property type="component" value="Unassembled WGS sequence"/>
</dbReference>
<evidence type="ECO:0000256" key="3">
    <source>
        <dbReference type="ARBA" id="ARBA00021563"/>
    </source>
</evidence>
<sequence length="278" mass="29468">MLAATVVFAPARWLAEGVASLTGGRVLLTQPQGRVWAGQAGLSLSAGPGAFEKRSLPQGVSWRLRLGWSRGSVDGQRPSWLGEPVVRIEIVAPCCAPEPLRLSLGSLLSGSPAVVLEAHRSEWPASWLAGLGAPWNTLALQGQLMLTTPGLRWQGQRLDGELEVQALHVSSALSTLKPLGSYRLHVSSAARDSGGVSRSYADDGRGPIQDNPGAGSAIHFVLTTLQGDLQLNAQGQWQGGRLRLDGQAEAAPDRIDALSNLLNILGRRDGLRSHLRLG</sequence>
<dbReference type="InterPro" id="IPR022792">
    <property type="entry name" value="T2SS_protein-GspN"/>
</dbReference>
<dbReference type="eggNOG" id="ENOG502Z8UV">
    <property type="taxonomic scope" value="Bacteria"/>
</dbReference>
<accession>F3KWC2</accession>
<keyword evidence="6" id="KW-0997">Cell inner membrane</keyword>
<dbReference type="Pfam" id="PF01203">
    <property type="entry name" value="T2SSN"/>
    <property type="match status" value="1"/>
</dbReference>
<comment type="similarity">
    <text evidence="2">Belongs to the GSP N family.</text>
</comment>
<evidence type="ECO:0000313" key="12">
    <source>
        <dbReference type="Proteomes" id="UP000016368"/>
    </source>
</evidence>
<keyword evidence="8" id="KW-0653">Protein transport</keyword>
<keyword evidence="7 11" id="KW-0812">Transmembrane</keyword>
<dbReference type="GO" id="GO:0015627">
    <property type="term" value="C:type II protein secretion system complex"/>
    <property type="evidence" value="ECO:0007669"/>
    <property type="project" value="InterPro"/>
</dbReference>
<dbReference type="STRING" id="887062.HGR_13799"/>
<evidence type="ECO:0000256" key="10">
    <source>
        <dbReference type="ARBA" id="ARBA00030772"/>
    </source>
</evidence>
<evidence type="ECO:0000256" key="6">
    <source>
        <dbReference type="ARBA" id="ARBA00022519"/>
    </source>
</evidence>
<dbReference type="AlphaFoldDB" id="F3KWC2"/>
<organism evidence="11 12">
    <name type="scientific">Hylemonella gracilis ATCC 19624</name>
    <dbReference type="NCBI Taxonomy" id="887062"/>
    <lineage>
        <taxon>Bacteria</taxon>
        <taxon>Pseudomonadati</taxon>
        <taxon>Pseudomonadota</taxon>
        <taxon>Betaproteobacteria</taxon>
        <taxon>Burkholderiales</taxon>
        <taxon>Comamonadaceae</taxon>
        <taxon>Hylemonella</taxon>
    </lineage>
</organism>
<proteinExistence type="inferred from homology"/>
<evidence type="ECO:0000256" key="4">
    <source>
        <dbReference type="ARBA" id="ARBA00022448"/>
    </source>
</evidence>
<name>F3KWC2_9BURK</name>
<dbReference type="EMBL" id="AEGR01000087">
    <property type="protein sequence ID" value="EGI75921.1"/>
    <property type="molecule type" value="Genomic_DNA"/>
</dbReference>
<evidence type="ECO:0000256" key="1">
    <source>
        <dbReference type="ARBA" id="ARBA00004533"/>
    </source>
</evidence>
<keyword evidence="9" id="KW-0472">Membrane</keyword>
<protein>
    <recommendedName>
        <fullName evidence="3">Type II secretion system protein N</fullName>
    </recommendedName>
    <alternativeName>
        <fullName evidence="10">General secretion pathway protein N</fullName>
    </alternativeName>
</protein>
<keyword evidence="5" id="KW-1003">Cell membrane</keyword>
<dbReference type="GO" id="GO:0005886">
    <property type="term" value="C:plasma membrane"/>
    <property type="evidence" value="ECO:0007669"/>
    <property type="project" value="UniProtKB-SubCell"/>
</dbReference>
<evidence type="ECO:0000256" key="5">
    <source>
        <dbReference type="ARBA" id="ARBA00022475"/>
    </source>
</evidence>
<evidence type="ECO:0000313" key="11">
    <source>
        <dbReference type="EMBL" id="EGI75921.1"/>
    </source>
</evidence>
<keyword evidence="12" id="KW-1185">Reference proteome</keyword>
<evidence type="ECO:0000256" key="9">
    <source>
        <dbReference type="ARBA" id="ARBA00023136"/>
    </source>
</evidence>
<comment type="caution">
    <text evidence="11">The sequence shown here is derived from an EMBL/GenBank/DDBJ whole genome shotgun (WGS) entry which is preliminary data.</text>
</comment>
<comment type="subcellular location">
    <subcellularLocation>
        <location evidence="1">Cell inner membrane</location>
    </subcellularLocation>
</comment>
<dbReference type="GO" id="GO:0015628">
    <property type="term" value="P:protein secretion by the type II secretion system"/>
    <property type="evidence" value="ECO:0007669"/>
    <property type="project" value="InterPro"/>
</dbReference>
<reference evidence="11 12" key="1">
    <citation type="journal article" date="2011" name="EMBO J.">
        <title>Structural diversity of bacterial flagellar motors.</title>
        <authorList>
            <person name="Chen S."/>
            <person name="Beeby M."/>
            <person name="Murphy G.E."/>
            <person name="Leadbetter J.R."/>
            <person name="Hendrixson D.R."/>
            <person name="Briegel A."/>
            <person name="Li Z."/>
            <person name="Shi J."/>
            <person name="Tocheva E.I."/>
            <person name="Muller A."/>
            <person name="Dobro M.J."/>
            <person name="Jensen G.J."/>
        </authorList>
    </citation>
    <scope>NUCLEOTIDE SEQUENCE [LARGE SCALE GENOMIC DNA]</scope>
    <source>
        <strain evidence="11 12">ATCC 19624</strain>
    </source>
</reference>